<dbReference type="CDD" id="cd02440">
    <property type="entry name" value="AdoMet_MTases"/>
    <property type="match status" value="1"/>
</dbReference>
<name>A0A0D1ZPW0_EXOME</name>
<dbReference type="VEuPathDB" id="FungiDB:PV10_03564"/>
<dbReference type="GeneID" id="27321409"/>
<gene>
    <name evidence="2" type="ORF">PV10_03564</name>
</gene>
<dbReference type="AlphaFoldDB" id="A0A0D1ZPW0"/>
<dbReference type="STRING" id="212818.A0A0D1ZPW0"/>
<dbReference type="Gene3D" id="3.40.50.150">
    <property type="entry name" value="Vaccinia Virus protein VP39"/>
    <property type="match status" value="1"/>
</dbReference>
<feature type="region of interest" description="Disordered" evidence="1">
    <location>
        <begin position="1"/>
        <end position="38"/>
    </location>
</feature>
<dbReference type="EMBL" id="KN847521">
    <property type="protein sequence ID" value="KIV95979.1"/>
    <property type="molecule type" value="Genomic_DNA"/>
</dbReference>
<dbReference type="RefSeq" id="XP_016227553.1">
    <property type="nucleotide sequence ID" value="XM_016368035.1"/>
</dbReference>
<dbReference type="InterPro" id="IPR029063">
    <property type="entry name" value="SAM-dependent_MTases_sf"/>
</dbReference>
<dbReference type="SUPFAM" id="SSF53335">
    <property type="entry name" value="S-adenosyl-L-methionine-dependent methyltransferases"/>
    <property type="match status" value="1"/>
</dbReference>
<dbReference type="OrthoDB" id="2013972at2759"/>
<evidence type="ECO:0008006" key="4">
    <source>
        <dbReference type="Google" id="ProtNLM"/>
    </source>
</evidence>
<dbReference type="Pfam" id="PF13489">
    <property type="entry name" value="Methyltransf_23"/>
    <property type="match status" value="1"/>
</dbReference>
<accession>A0A0D1ZPW0</accession>
<dbReference type="GO" id="GO:0008168">
    <property type="term" value="F:methyltransferase activity"/>
    <property type="evidence" value="ECO:0007669"/>
    <property type="project" value="TreeGrafter"/>
</dbReference>
<dbReference type="HOGENOM" id="CLU_010595_7_1_1"/>
<sequence>MATSQDDTAQVDINPSAEIEPEAPGLVDDADSAFGDDMHSETTTISTAILQHRKENGRTYHSFRAGENDYYAPNDEQQNAQLDLGHHMLTQLLGGKLYLCPLPESCHRAIDVGCGTGIWAIDFADDHPDCEVIGTDLSAIQPHWVPPNCKFVIDDCSSEWNYPPGHFDFVHVRCLYGSISDWPALYRQIFLHTKPGGYFEEMEMSIEFVSDDGTIDEHHIMSQWSRTFLEAGERAGKTMRTADYAAKLIREAGFVDVVEKWFKVPLGVWPRDKNLKTIGLYNHHFVKEGLEGWAMYLLTRVMNWSVPEVQIFVAKMKNAIDDRRNHGYYRVVVVYGRRP</sequence>
<reference evidence="2 3" key="1">
    <citation type="submission" date="2015-01" db="EMBL/GenBank/DDBJ databases">
        <title>The Genome Sequence of Exophiala mesophila CBS40295.</title>
        <authorList>
            <consortium name="The Broad Institute Genomics Platform"/>
            <person name="Cuomo C."/>
            <person name="de Hoog S."/>
            <person name="Gorbushina A."/>
            <person name="Stielow B."/>
            <person name="Teixiera M."/>
            <person name="Abouelleil A."/>
            <person name="Chapman S.B."/>
            <person name="Priest M."/>
            <person name="Young S.K."/>
            <person name="Wortman J."/>
            <person name="Nusbaum C."/>
            <person name="Birren B."/>
        </authorList>
    </citation>
    <scope>NUCLEOTIDE SEQUENCE [LARGE SCALE GENOMIC DNA]</scope>
    <source>
        <strain evidence="2 3">CBS 40295</strain>
    </source>
</reference>
<dbReference type="Proteomes" id="UP000054302">
    <property type="component" value="Unassembled WGS sequence"/>
</dbReference>
<keyword evidence="3" id="KW-1185">Reference proteome</keyword>
<evidence type="ECO:0000256" key="1">
    <source>
        <dbReference type="SAM" id="MobiDB-lite"/>
    </source>
</evidence>
<feature type="compositionally biased region" description="Polar residues" evidence="1">
    <location>
        <begin position="1"/>
        <end position="13"/>
    </location>
</feature>
<organism evidence="2 3">
    <name type="scientific">Exophiala mesophila</name>
    <name type="common">Black yeast-like fungus</name>
    <dbReference type="NCBI Taxonomy" id="212818"/>
    <lineage>
        <taxon>Eukaryota</taxon>
        <taxon>Fungi</taxon>
        <taxon>Dikarya</taxon>
        <taxon>Ascomycota</taxon>
        <taxon>Pezizomycotina</taxon>
        <taxon>Eurotiomycetes</taxon>
        <taxon>Chaetothyriomycetidae</taxon>
        <taxon>Chaetothyriales</taxon>
        <taxon>Herpotrichiellaceae</taxon>
        <taxon>Exophiala</taxon>
    </lineage>
</organism>
<protein>
    <recommendedName>
        <fullName evidence="4">S-adenosyl-L-methionine-dependent methyltransferase</fullName>
    </recommendedName>
</protein>
<evidence type="ECO:0000313" key="2">
    <source>
        <dbReference type="EMBL" id="KIV95979.1"/>
    </source>
</evidence>
<dbReference type="PANTHER" id="PTHR43591:SF10">
    <property type="entry name" value="ABC TRANSMEMBRANE TYPE-1 DOMAIN-CONTAINING PROTEIN-RELATED"/>
    <property type="match status" value="1"/>
</dbReference>
<dbReference type="PANTHER" id="PTHR43591">
    <property type="entry name" value="METHYLTRANSFERASE"/>
    <property type="match status" value="1"/>
</dbReference>
<proteinExistence type="predicted"/>
<evidence type="ECO:0000313" key="3">
    <source>
        <dbReference type="Proteomes" id="UP000054302"/>
    </source>
</evidence>
<dbReference type="OMA" id="WNLLHIT"/>